<dbReference type="OMA" id="GAQGLYW"/>
<protein>
    <recommendedName>
        <fullName evidence="8">Zn(2)-C6 fungal-type domain-containing protein</fullName>
    </recommendedName>
</protein>
<proteinExistence type="predicted"/>
<dbReference type="GO" id="GO:0043565">
    <property type="term" value="F:sequence-specific DNA binding"/>
    <property type="evidence" value="ECO:0007669"/>
    <property type="project" value="TreeGrafter"/>
</dbReference>
<feature type="domain" description="Zn(2)-C6 fungal-type" evidence="8">
    <location>
        <begin position="23"/>
        <end position="54"/>
    </location>
</feature>
<accession>W3XEX4</accession>
<evidence type="ECO:0000256" key="2">
    <source>
        <dbReference type="ARBA" id="ARBA00022723"/>
    </source>
</evidence>
<dbReference type="InterPro" id="IPR036864">
    <property type="entry name" value="Zn2-C6_fun-type_DNA-bd_sf"/>
</dbReference>
<dbReference type="PANTHER" id="PTHR47540:SF6">
    <property type="entry name" value="ZN(II)2CYS6 TRANSCRIPTION FACTOR (EUROFUNG)"/>
    <property type="match status" value="1"/>
</dbReference>
<dbReference type="GO" id="GO:0000981">
    <property type="term" value="F:DNA-binding transcription factor activity, RNA polymerase II-specific"/>
    <property type="evidence" value="ECO:0007669"/>
    <property type="project" value="InterPro"/>
</dbReference>
<dbReference type="FunCoup" id="W3XEX4">
    <property type="interactions" value="518"/>
</dbReference>
<feature type="region of interest" description="Disordered" evidence="7">
    <location>
        <begin position="78"/>
        <end position="120"/>
    </location>
</feature>
<evidence type="ECO:0000256" key="4">
    <source>
        <dbReference type="ARBA" id="ARBA00023125"/>
    </source>
</evidence>
<evidence type="ECO:0000313" key="10">
    <source>
        <dbReference type="Proteomes" id="UP000030651"/>
    </source>
</evidence>
<evidence type="ECO:0000256" key="6">
    <source>
        <dbReference type="ARBA" id="ARBA00023242"/>
    </source>
</evidence>
<sequence>MLQKAALRSANLQQGELKSKPTACAKCHARKVKCSGGQPCSNCMQSGCENECTYPKRDRQLRVSQNYLEELLAENERLRRLDRNAQPSKSGSTSPSAARATPANADDNDGPTRNPLFGDRPWFHDTPGAPILIGEAADAAFATRFSQALSDNSFPHIQRISFPTDNALLGLGVSACPPPSRGKARFLMKAALRIVSRHYHVVLKSVVLGHLEKFLHHPSSLDLLLSSKIWALLALGEVYTARSGTLDNFPGLQYFAQASRALQVVQERPSLDSIEVLLLLSLYNLVCNRRHSAYCLAGSAVRQGVIMGIYLNVPESQLADRVMREHRNRVWWTAYEFDRLLAVRLSQPFSIQDDEIQVDLPADFDLPNTAQGDFAPAGDLVNRIKLMKLTSQITKLLYGRKAENESFLHRVQQALKDLQDWFQSVKGTLNDDEQHLSRAAAGPKRSLLLSFNQCMIVATRPIALYMLRAQQNRWSSDVAQPSPEIPDNVQALTEACTQCARHSYSLLAESWVDGSFLTMDYFDTLYLFSAATILAVSSMLNTPGSSKDRDDFEFSLQLLLKLKSNGNCAAVEFSQHLESMKTWMARQMPAQSDVGSGLDIAVTGLGDAGMGFSSGSTPYNMTAGMALAEPSMQAFLAQSDPNFQQIDLSILQHEPEGFYWPEG</sequence>
<comment type="subcellular location">
    <subcellularLocation>
        <location evidence="1">Nucleus</location>
    </subcellularLocation>
</comment>
<dbReference type="HOGENOM" id="CLU_006926_1_1_1"/>
<feature type="compositionally biased region" description="Low complexity" evidence="7">
    <location>
        <begin position="92"/>
        <end position="105"/>
    </location>
</feature>
<organism evidence="9 10">
    <name type="scientific">Pestalotiopsis fici (strain W106-1 / CGMCC3.15140)</name>
    <dbReference type="NCBI Taxonomy" id="1229662"/>
    <lineage>
        <taxon>Eukaryota</taxon>
        <taxon>Fungi</taxon>
        <taxon>Dikarya</taxon>
        <taxon>Ascomycota</taxon>
        <taxon>Pezizomycotina</taxon>
        <taxon>Sordariomycetes</taxon>
        <taxon>Xylariomycetidae</taxon>
        <taxon>Amphisphaeriales</taxon>
        <taxon>Sporocadaceae</taxon>
        <taxon>Pestalotiopsis</taxon>
    </lineage>
</organism>
<dbReference type="Pfam" id="PF04082">
    <property type="entry name" value="Fungal_trans"/>
    <property type="match status" value="1"/>
</dbReference>
<dbReference type="KEGG" id="pfy:PFICI_02625"/>
<dbReference type="InterPro" id="IPR001138">
    <property type="entry name" value="Zn2Cys6_DnaBD"/>
</dbReference>
<dbReference type="PANTHER" id="PTHR47540">
    <property type="entry name" value="THIAMINE REPRESSIBLE GENES REGULATORY PROTEIN THI5"/>
    <property type="match status" value="1"/>
</dbReference>
<dbReference type="GO" id="GO:0006351">
    <property type="term" value="P:DNA-templated transcription"/>
    <property type="evidence" value="ECO:0007669"/>
    <property type="project" value="InterPro"/>
</dbReference>
<keyword evidence="5" id="KW-0804">Transcription</keyword>
<name>W3XEX4_PESFW</name>
<dbReference type="InParanoid" id="W3XEX4"/>
<evidence type="ECO:0000256" key="7">
    <source>
        <dbReference type="SAM" id="MobiDB-lite"/>
    </source>
</evidence>
<dbReference type="PROSITE" id="PS50048">
    <property type="entry name" value="ZN2_CY6_FUNGAL_2"/>
    <property type="match status" value="1"/>
</dbReference>
<dbReference type="Pfam" id="PF00172">
    <property type="entry name" value="Zn_clus"/>
    <property type="match status" value="1"/>
</dbReference>
<evidence type="ECO:0000256" key="5">
    <source>
        <dbReference type="ARBA" id="ARBA00023163"/>
    </source>
</evidence>
<keyword evidence="10" id="KW-1185">Reference proteome</keyword>
<dbReference type="OrthoDB" id="3266505at2759"/>
<gene>
    <name evidence="9" type="ORF">PFICI_02625</name>
</gene>
<keyword evidence="4" id="KW-0238">DNA-binding</keyword>
<dbReference type="CDD" id="cd00067">
    <property type="entry name" value="GAL4"/>
    <property type="match status" value="1"/>
</dbReference>
<dbReference type="Gene3D" id="4.10.240.10">
    <property type="entry name" value="Zn(2)-C6 fungal-type DNA-binding domain"/>
    <property type="match status" value="1"/>
</dbReference>
<keyword evidence="6" id="KW-0539">Nucleus</keyword>
<dbReference type="PROSITE" id="PS00463">
    <property type="entry name" value="ZN2_CY6_FUNGAL_1"/>
    <property type="match status" value="1"/>
</dbReference>
<keyword evidence="3" id="KW-0805">Transcription regulation</keyword>
<dbReference type="Proteomes" id="UP000030651">
    <property type="component" value="Unassembled WGS sequence"/>
</dbReference>
<dbReference type="InterPro" id="IPR051711">
    <property type="entry name" value="Stress_Response_Reg"/>
</dbReference>
<reference evidence="10" key="1">
    <citation type="journal article" date="2015" name="BMC Genomics">
        <title>Genomic and transcriptomic analysis of the endophytic fungus Pestalotiopsis fici reveals its lifestyle and high potential for synthesis of natural products.</title>
        <authorList>
            <person name="Wang X."/>
            <person name="Zhang X."/>
            <person name="Liu L."/>
            <person name="Xiang M."/>
            <person name="Wang W."/>
            <person name="Sun X."/>
            <person name="Che Y."/>
            <person name="Guo L."/>
            <person name="Liu G."/>
            <person name="Guo L."/>
            <person name="Wang C."/>
            <person name="Yin W.B."/>
            <person name="Stadler M."/>
            <person name="Zhang X."/>
            <person name="Liu X."/>
        </authorList>
    </citation>
    <scope>NUCLEOTIDE SEQUENCE [LARGE SCALE GENOMIC DNA]</scope>
    <source>
        <strain evidence="10">W106-1 / CGMCC3.15140</strain>
    </source>
</reference>
<dbReference type="SMART" id="SM00906">
    <property type="entry name" value="Fungal_trans"/>
    <property type="match status" value="1"/>
</dbReference>
<dbReference type="GeneID" id="19267638"/>
<evidence type="ECO:0000313" key="9">
    <source>
        <dbReference type="EMBL" id="ETS84600.1"/>
    </source>
</evidence>
<evidence type="ECO:0000256" key="3">
    <source>
        <dbReference type="ARBA" id="ARBA00023015"/>
    </source>
</evidence>
<dbReference type="InterPro" id="IPR007219">
    <property type="entry name" value="XnlR_reg_dom"/>
</dbReference>
<dbReference type="GO" id="GO:0045944">
    <property type="term" value="P:positive regulation of transcription by RNA polymerase II"/>
    <property type="evidence" value="ECO:0007669"/>
    <property type="project" value="TreeGrafter"/>
</dbReference>
<dbReference type="EMBL" id="KI912110">
    <property type="protein sequence ID" value="ETS84600.1"/>
    <property type="molecule type" value="Genomic_DNA"/>
</dbReference>
<dbReference type="GO" id="GO:0005634">
    <property type="term" value="C:nucleus"/>
    <property type="evidence" value="ECO:0007669"/>
    <property type="project" value="UniProtKB-SubCell"/>
</dbReference>
<keyword evidence="2" id="KW-0479">Metal-binding</keyword>
<dbReference type="RefSeq" id="XP_007829397.1">
    <property type="nucleotide sequence ID" value="XM_007831206.1"/>
</dbReference>
<dbReference type="eggNOG" id="ENOG502SHK8">
    <property type="taxonomic scope" value="Eukaryota"/>
</dbReference>
<evidence type="ECO:0000259" key="8">
    <source>
        <dbReference type="PROSITE" id="PS50048"/>
    </source>
</evidence>
<dbReference type="SUPFAM" id="SSF57701">
    <property type="entry name" value="Zn2/Cys6 DNA-binding domain"/>
    <property type="match status" value="1"/>
</dbReference>
<evidence type="ECO:0000256" key="1">
    <source>
        <dbReference type="ARBA" id="ARBA00004123"/>
    </source>
</evidence>
<dbReference type="SMART" id="SM00066">
    <property type="entry name" value="GAL4"/>
    <property type="match status" value="1"/>
</dbReference>
<dbReference type="CDD" id="cd12148">
    <property type="entry name" value="fungal_TF_MHR"/>
    <property type="match status" value="1"/>
</dbReference>
<dbReference type="AlphaFoldDB" id="W3XEX4"/>
<dbReference type="GO" id="GO:0008270">
    <property type="term" value="F:zinc ion binding"/>
    <property type="evidence" value="ECO:0007669"/>
    <property type="project" value="InterPro"/>
</dbReference>